<comment type="caution">
    <text evidence="1">The sequence shown here is derived from an EMBL/GenBank/DDBJ whole genome shotgun (WGS) entry which is preliminary data.</text>
</comment>
<dbReference type="OrthoDB" id="6593561at2"/>
<dbReference type="EMBL" id="RHFN01000003">
    <property type="protein sequence ID" value="ROU17192.1"/>
    <property type="molecule type" value="Genomic_DNA"/>
</dbReference>
<evidence type="ECO:0000313" key="1">
    <source>
        <dbReference type="EMBL" id="ROU17192.1"/>
    </source>
</evidence>
<dbReference type="Proteomes" id="UP000268051">
    <property type="component" value="Unassembled WGS sequence"/>
</dbReference>
<gene>
    <name evidence="1" type="ORF">EB837_04575</name>
</gene>
<proteinExistence type="predicted"/>
<name>A0A3N2SBY3_9ENTR</name>
<organism evidence="1 2">
    <name type="scientific">Kluyvera ascorbata</name>
    <dbReference type="NCBI Taxonomy" id="51288"/>
    <lineage>
        <taxon>Bacteria</taxon>
        <taxon>Pseudomonadati</taxon>
        <taxon>Pseudomonadota</taxon>
        <taxon>Gammaproteobacteria</taxon>
        <taxon>Enterobacterales</taxon>
        <taxon>Enterobacteriaceae</taxon>
        <taxon>Kluyvera</taxon>
    </lineage>
</organism>
<sequence>MKNAIPDKYIFSCELFRNVERSAIADFGSSDIDVIKAVIIKKMAKERNTILFDLYQQILIKVTQHDVVIK</sequence>
<reference evidence="1 2" key="1">
    <citation type="submission" date="2018-10" db="EMBL/GenBank/DDBJ databases">
        <title>Horizontal transference of carbapenem resistance between Klebsiella pneumoniae and Kluyvera ascorbata during abdominal infection: a case report.</title>
        <authorList>
            <person name="Raro O.H.F."/>
            <person name="Lima-Morales D."/>
            <person name="Barth A.L."/>
            <person name="Paim T.G.S."/>
            <person name="Mott M.P."/>
            <person name="Riche C.V.W."/>
            <person name="Teixeira U.F."/>
            <person name="Waechter F."/>
            <person name="Dias C.A.G."/>
        </authorList>
    </citation>
    <scope>NUCLEOTIDE SEQUENCE [LARGE SCALE GENOMIC DNA]</scope>
    <source>
        <strain evidence="1 2">OT2</strain>
    </source>
</reference>
<dbReference type="RefSeq" id="WP_123650487.1">
    <property type="nucleotide sequence ID" value="NZ_JAQDAS010000011.1"/>
</dbReference>
<protein>
    <submittedName>
        <fullName evidence="1">Uncharacterized protein</fullName>
    </submittedName>
</protein>
<accession>A0A3N2SBY3</accession>
<dbReference type="AlphaFoldDB" id="A0A3N2SBY3"/>
<evidence type="ECO:0000313" key="2">
    <source>
        <dbReference type="Proteomes" id="UP000268051"/>
    </source>
</evidence>